<evidence type="ECO:0000313" key="5">
    <source>
        <dbReference type="EMBL" id="KXB70306.1"/>
    </source>
</evidence>
<dbReference type="Gene3D" id="1.10.287.950">
    <property type="entry name" value="Methyl-accepting chemotaxis protein"/>
    <property type="match status" value="1"/>
</dbReference>
<evidence type="ECO:0000256" key="2">
    <source>
        <dbReference type="SAM" id="MobiDB-lite"/>
    </source>
</evidence>
<protein>
    <submittedName>
        <fullName evidence="5">Phage tail tape measure protein, TP901 family</fullName>
    </submittedName>
</protein>
<dbReference type="PANTHER" id="PTHR37813">
    <property type="entry name" value="FELS-2 PROPHAGE PROTEIN"/>
    <property type="match status" value="1"/>
</dbReference>
<dbReference type="EMBL" id="LSDD01000004">
    <property type="protein sequence ID" value="KXB70306.1"/>
    <property type="molecule type" value="Genomic_DNA"/>
</dbReference>
<gene>
    <name evidence="5" type="ORF">HMPREF3180_00100</name>
</gene>
<feature type="region of interest" description="Disordered" evidence="2">
    <location>
        <begin position="35"/>
        <end position="107"/>
    </location>
</feature>
<keyword evidence="6" id="KW-1185">Reference proteome</keyword>
<dbReference type="InterPro" id="IPR010090">
    <property type="entry name" value="Phage_tape_meas"/>
</dbReference>
<dbReference type="PANTHER" id="PTHR37813:SF1">
    <property type="entry name" value="FELS-2 PROPHAGE PROTEIN"/>
    <property type="match status" value="1"/>
</dbReference>
<keyword evidence="3" id="KW-0812">Transmembrane</keyword>
<feature type="transmembrane region" description="Helical" evidence="3">
    <location>
        <begin position="668"/>
        <end position="691"/>
    </location>
</feature>
<sequence>MADSGNVVAMEVKVDGIDEAISKFSSLAKSFGELSQAAETGSASNEKLGESLSKAADSANSSGEKVKKLGDDAQKTATDTEKLSSNSKKASDDVKKLGDEAGKSGEQIKKVKPAAEGTGNSLMKAFGGKVASLISAIGGKLKFLIEPLKKIGSLGKKAFSFLTGGLGGSIGNFAGKLKDIAKASAEAGASGGGVGALGSALSGIAGLATGPVGAAVVGVAALTAATAGFGIKAVQASGEFQKGMNMVYTMLPNASQQTKDKLSKDVLDLSEKYGQSANNISNSMYQALSAGVKANDVKGFLDVAQQATIASGLDDTAVAVDGITSVVNAFGEKNISAKKASDLMFTAVRKGKTTFPEMASSIAQVSPVASSLGVQFSDLTAVVATMTAKGTPTSETMTQMKAAFSEFSKGSSKASKEFKAATGKSFKDFIAQGGNLQTAMQALDQHAQKSGKNINEFFGSVEAGSFALSVTGKNAKDFAENMKEMQKSDGATEQAFKQMNQGIGPTMDRIKSSMGRGMIEAGQAITPMATQMVQSFEGALPAIGTAFSSIGQSFMPLISSWSGAISGFFQSIQANASQFSASFQGLGSVLTVIFSGIGAGISILGAVFNAVFAVIINLFGSFASAAGLAGAQGQTFSATISGAFSTIASVVGGALQFIMPLLVGLAQIIGTVLGGAVRAITQTFLFFGNVISKVGGFFKKLFGKDDAQKATEAINEVKKGMEDLNNEASKPTQKQVDINAQINAQMAQMGANGQLAGMQMPQIPQQQPMANTQSQTVKLDPTAKVQIDPMSLSGAQMKIDPSAFNEMQMKVDPSSFANTQMKIDPAAFNNLQQAVRQLSSDIKGNPLDTTRNSILGEIKGQISALKGEIASTRSSIVGKLGEVVGAVRAIKINVNVPAAPSGDAIANKIAASLQKG</sequence>
<dbReference type="Pfam" id="PF10145">
    <property type="entry name" value="PhageMin_Tail"/>
    <property type="match status" value="1"/>
</dbReference>
<organism evidence="5 6">
    <name type="scientific">Leptotrichia wadei</name>
    <dbReference type="NCBI Taxonomy" id="157687"/>
    <lineage>
        <taxon>Bacteria</taxon>
        <taxon>Fusobacteriati</taxon>
        <taxon>Fusobacteriota</taxon>
        <taxon>Fusobacteriia</taxon>
        <taxon>Fusobacteriales</taxon>
        <taxon>Leptotrichiaceae</taxon>
        <taxon>Leptotrichia</taxon>
    </lineage>
</organism>
<accession>A0A134ARJ4</accession>
<keyword evidence="3" id="KW-1133">Transmembrane helix</keyword>
<feature type="compositionally biased region" description="Basic and acidic residues" evidence="2">
    <location>
        <begin position="64"/>
        <end position="82"/>
    </location>
</feature>
<evidence type="ECO:0000256" key="1">
    <source>
        <dbReference type="ARBA" id="ARBA00022612"/>
    </source>
</evidence>
<name>A0A134ARJ4_9FUSO</name>
<feature type="transmembrane region" description="Helical" evidence="3">
    <location>
        <begin position="610"/>
        <end position="631"/>
    </location>
</feature>
<keyword evidence="1" id="KW-1188">Viral release from host cell</keyword>
<dbReference type="RefSeq" id="WP_060917202.1">
    <property type="nucleotide sequence ID" value="NZ_KQ959999.1"/>
</dbReference>
<dbReference type="Proteomes" id="UP000070483">
    <property type="component" value="Unassembled WGS sequence"/>
</dbReference>
<keyword evidence="3" id="KW-0472">Membrane</keyword>
<evidence type="ECO:0000256" key="3">
    <source>
        <dbReference type="SAM" id="Phobius"/>
    </source>
</evidence>
<proteinExistence type="predicted"/>
<feature type="transmembrane region" description="Helical" evidence="3">
    <location>
        <begin position="643"/>
        <end position="662"/>
    </location>
</feature>
<dbReference type="STRING" id="157687.HMPREF3180_00100"/>
<dbReference type="PATRIC" id="fig|157687.3.peg.101"/>
<dbReference type="OrthoDB" id="94923at2"/>
<dbReference type="NCBIfam" id="TIGR01760">
    <property type="entry name" value="tape_meas_TP901"/>
    <property type="match status" value="1"/>
</dbReference>
<evidence type="ECO:0000313" key="6">
    <source>
        <dbReference type="Proteomes" id="UP000070483"/>
    </source>
</evidence>
<evidence type="ECO:0000259" key="4">
    <source>
        <dbReference type="Pfam" id="PF10145"/>
    </source>
</evidence>
<feature type="domain" description="Phage tail tape measure protein" evidence="4">
    <location>
        <begin position="264"/>
        <end position="451"/>
    </location>
</feature>
<dbReference type="AlphaFoldDB" id="A0A134ARJ4"/>
<feature type="transmembrane region" description="Helical" evidence="3">
    <location>
        <begin position="581"/>
        <end position="604"/>
    </location>
</feature>
<reference evidence="6" key="1">
    <citation type="submission" date="2016-01" db="EMBL/GenBank/DDBJ databases">
        <authorList>
            <person name="Mitreva M."/>
            <person name="Pepin K.H."/>
            <person name="Mihindukulasuriya K.A."/>
            <person name="Fulton R."/>
            <person name="Fronick C."/>
            <person name="O'Laughlin M."/>
            <person name="Miner T."/>
            <person name="Herter B."/>
            <person name="Rosa B.A."/>
            <person name="Cordes M."/>
            <person name="Tomlinson C."/>
            <person name="Wollam A."/>
            <person name="Palsikar V.B."/>
            <person name="Mardis E.R."/>
            <person name="Wilson R.K."/>
        </authorList>
    </citation>
    <scope>NUCLEOTIDE SEQUENCE [LARGE SCALE GENOMIC DNA]</scope>
    <source>
        <strain evidence="6">KA00185</strain>
    </source>
</reference>
<feature type="compositionally biased region" description="Basic and acidic residues" evidence="2">
    <location>
        <begin position="89"/>
        <end position="107"/>
    </location>
</feature>
<comment type="caution">
    <text evidence="5">The sequence shown here is derived from an EMBL/GenBank/DDBJ whole genome shotgun (WGS) entry which is preliminary data.</text>
</comment>